<dbReference type="GO" id="GO:0044218">
    <property type="term" value="C:other organism cell membrane"/>
    <property type="evidence" value="ECO:0007669"/>
    <property type="project" value="UniProtKB-KW"/>
</dbReference>
<evidence type="ECO:0000313" key="12">
    <source>
        <dbReference type="EMBL" id="CAD7659969.1"/>
    </source>
</evidence>
<evidence type="ECO:0000256" key="8">
    <source>
        <dbReference type="PROSITE-ProRule" id="PRU00023"/>
    </source>
</evidence>
<keyword evidence="5" id="KW-0067">ATP-binding</keyword>
<gene>
    <name evidence="12" type="ORF">ONB1V03_LOCUS16540</name>
</gene>
<reference evidence="12" key="1">
    <citation type="submission" date="2020-11" db="EMBL/GenBank/DDBJ databases">
        <authorList>
            <person name="Tran Van P."/>
        </authorList>
    </citation>
    <scope>NUCLEOTIDE SEQUENCE</scope>
</reference>
<keyword evidence="3" id="KW-1052">Target cell membrane</keyword>
<feature type="domain" description="Clp ATPase C-terminal" evidence="11">
    <location>
        <begin position="559"/>
        <end position="651"/>
    </location>
</feature>
<feature type="repeat" description="ANK" evidence="8">
    <location>
        <begin position="253"/>
        <end position="285"/>
    </location>
</feature>
<dbReference type="InterPro" id="IPR036770">
    <property type="entry name" value="Ankyrin_rpt-contain_sf"/>
</dbReference>
<dbReference type="OrthoDB" id="47330at2759"/>
<keyword evidence="6" id="KW-0528">Neurotoxin</keyword>
<evidence type="ECO:0000259" key="11">
    <source>
        <dbReference type="SMART" id="SM01086"/>
    </source>
</evidence>
<accession>A0A7R9MGS7</accession>
<evidence type="ECO:0000256" key="4">
    <source>
        <dbReference type="ARBA" id="ARBA00022741"/>
    </source>
</evidence>
<dbReference type="GO" id="GO:0034605">
    <property type="term" value="P:cellular response to heat"/>
    <property type="evidence" value="ECO:0007669"/>
    <property type="project" value="TreeGrafter"/>
</dbReference>
<dbReference type="GO" id="GO:0044231">
    <property type="term" value="C:host cell presynaptic membrane"/>
    <property type="evidence" value="ECO:0007669"/>
    <property type="project" value="UniProtKB-KW"/>
</dbReference>
<name>A0A7R9MGS7_9ACAR</name>
<dbReference type="GO" id="GO:0016887">
    <property type="term" value="F:ATP hydrolysis activity"/>
    <property type="evidence" value="ECO:0007669"/>
    <property type="project" value="InterPro"/>
</dbReference>
<evidence type="ECO:0000313" key="13">
    <source>
        <dbReference type="Proteomes" id="UP000728032"/>
    </source>
</evidence>
<proteinExistence type="predicted"/>
<keyword evidence="7" id="KW-1053">Target membrane</keyword>
<dbReference type="Gene3D" id="1.10.8.60">
    <property type="match status" value="1"/>
</dbReference>
<dbReference type="SMART" id="SM00248">
    <property type="entry name" value="ANK"/>
    <property type="match status" value="2"/>
</dbReference>
<dbReference type="InterPro" id="IPR002110">
    <property type="entry name" value="Ankyrin_rpt"/>
</dbReference>
<dbReference type="AlphaFoldDB" id="A0A7R9MGS7"/>
<evidence type="ECO:0000256" key="7">
    <source>
        <dbReference type="ARBA" id="ARBA00023298"/>
    </source>
</evidence>
<protein>
    <recommendedName>
        <fullName evidence="14">Caseinolytic peptidase B protein homolog</fullName>
    </recommendedName>
</protein>
<keyword evidence="13" id="KW-1185">Reference proteome</keyword>
<evidence type="ECO:0000256" key="9">
    <source>
        <dbReference type="SAM" id="MobiDB-lite"/>
    </source>
</evidence>
<dbReference type="Gene3D" id="3.40.50.300">
    <property type="entry name" value="P-loop containing nucleotide triphosphate hydrolases"/>
    <property type="match status" value="1"/>
</dbReference>
<keyword evidence="6" id="KW-0800">Toxin</keyword>
<organism evidence="12">
    <name type="scientific">Oppiella nova</name>
    <dbReference type="NCBI Taxonomy" id="334625"/>
    <lineage>
        <taxon>Eukaryota</taxon>
        <taxon>Metazoa</taxon>
        <taxon>Ecdysozoa</taxon>
        <taxon>Arthropoda</taxon>
        <taxon>Chelicerata</taxon>
        <taxon>Arachnida</taxon>
        <taxon>Acari</taxon>
        <taxon>Acariformes</taxon>
        <taxon>Sarcoptiformes</taxon>
        <taxon>Oribatida</taxon>
        <taxon>Brachypylina</taxon>
        <taxon>Oppioidea</taxon>
        <taxon>Oppiidae</taxon>
        <taxon>Oppiella</taxon>
    </lineage>
</organism>
<dbReference type="Gene3D" id="1.25.40.20">
    <property type="entry name" value="Ankyrin repeat-containing domain"/>
    <property type="match status" value="1"/>
</dbReference>
<keyword evidence="4" id="KW-0547">Nucleotide-binding</keyword>
<dbReference type="PRINTS" id="PR00300">
    <property type="entry name" value="CLPPROTEASEA"/>
</dbReference>
<dbReference type="GO" id="GO:0005524">
    <property type="term" value="F:ATP binding"/>
    <property type="evidence" value="ECO:0007669"/>
    <property type="project" value="UniProtKB-KW"/>
</dbReference>
<dbReference type="Pfam" id="PF07724">
    <property type="entry name" value="AAA_2"/>
    <property type="match status" value="1"/>
</dbReference>
<keyword evidence="7" id="KW-0472">Membrane</keyword>
<dbReference type="InterPro" id="IPR019489">
    <property type="entry name" value="Clp_ATPase_C"/>
</dbReference>
<dbReference type="GO" id="GO:0006887">
    <property type="term" value="P:exocytosis"/>
    <property type="evidence" value="ECO:0007669"/>
    <property type="project" value="UniProtKB-KW"/>
</dbReference>
<dbReference type="CDD" id="cd19499">
    <property type="entry name" value="RecA-like_ClpB_Hsp104-like"/>
    <property type="match status" value="1"/>
</dbReference>
<dbReference type="InterPro" id="IPR050130">
    <property type="entry name" value="ClpA_ClpB"/>
</dbReference>
<evidence type="ECO:0000256" key="6">
    <source>
        <dbReference type="ARBA" id="ARBA00023028"/>
    </source>
</evidence>
<evidence type="ECO:0000256" key="3">
    <source>
        <dbReference type="ARBA" id="ARBA00022537"/>
    </source>
</evidence>
<dbReference type="InterPro" id="IPR003593">
    <property type="entry name" value="AAA+_ATPase"/>
</dbReference>
<dbReference type="Pfam" id="PF10431">
    <property type="entry name" value="ClpB_D2-small"/>
    <property type="match status" value="1"/>
</dbReference>
<feature type="region of interest" description="Disordered" evidence="9">
    <location>
        <begin position="665"/>
        <end position="694"/>
    </location>
</feature>
<keyword evidence="6" id="KW-0638">Presynaptic neurotoxin</keyword>
<keyword evidence="2" id="KW-0268">Exocytosis</keyword>
<dbReference type="SMART" id="SM01086">
    <property type="entry name" value="ClpB_D2-small"/>
    <property type="match status" value="1"/>
</dbReference>
<evidence type="ECO:0000256" key="2">
    <source>
        <dbReference type="ARBA" id="ARBA00022483"/>
    </source>
</evidence>
<dbReference type="PANTHER" id="PTHR11638">
    <property type="entry name" value="ATP-DEPENDENT CLP PROTEASE"/>
    <property type="match status" value="1"/>
</dbReference>
<dbReference type="SUPFAM" id="SSF48403">
    <property type="entry name" value="Ankyrin repeat"/>
    <property type="match status" value="1"/>
</dbReference>
<evidence type="ECO:0000256" key="1">
    <source>
        <dbReference type="ARBA" id="ARBA00004175"/>
    </source>
</evidence>
<dbReference type="InterPro" id="IPR027417">
    <property type="entry name" value="P-loop_NTPase"/>
</dbReference>
<evidence type="ECO:0000259" key="10">
    <source>
        <dbReference type="SMART" id="SM00382"/>
    </source>
</evidence>
<dbReference type="InterPro" id="IPR003959">
    <property type="entry name" value="ATPase_AAA_core"/>
</dbReference>
<dbReference type="InterPro" id="IPR001270">
    <property type="entry name" value="ClpA/B"/>
</dbReference>
<dbReference type="EMBL" id="CAJPVJ010018870">
    <property type="protein sequence ID" value="CAG2177107.1"/>
    <property type="molecule type" value="Genomic_DNA"/>
</dbReference>
<dbReference type="EMBL" id="OC933695">
    <property type="protein sequence ID" value="CAD7659969.1"/>
    <property type="molecule type" value="Genomic_DNA"/>
</dbReference>
<dbReference type="SMART" id="SM00382">
    <property type="entry name" value="AAA"/>
    <property type="match status" value="1"/>
</dbReference>
<dbReference type="PROSITE" id="PS50297">
    <property type="entry name" value="ANK_REP_REGION"/>
    <property type="match status" value="2"/>
</dbReference>
<comment type="subcellular location">
    <subcellularLocation>
        <location evidence="1">Target cell membrane</location>
    </subcellularLocation>
</comment>
<dbReference type="Proteomes" id="UP000728032">
    <property type="component" value="Unassembled WGS sequence"/>
</dbReference>
<evidence type="ECO:0008006" key="14">
    <source>
        <dbReference type="Google" id="ProtNLM"/>
    </source>
</evidence>
<dbReference type="Pfam" id="PF00023">
    <property type="entry name" value="Ank"/>
    <property type="match status" value="1"/>
</dbReference>
<sequence length="731" mass="83387">MSLAAKLRHISRHLPLTTRHHCRHHHHILSHARPRGGHRWTLTASASSLASIYCCYHYFRLHSHQQSPHPRWLSSLPIATIERLKDSYNSHKPLHTTTTTPEEWLQQCRRWLSSLPLAIPMATVQCLRDDNNNHNKNSGGNRHKGVNTAAEERLFEAIKRGDTPSVRQTLADKSVDIRECRHVLGWTPLMVAAVNGRTDICELLLDAGADIDATDDYSSAQKMSYYYGLNYLRVTLTREQDFSDMLSTRVSFRGTGALHYAVLANSKPTVELLLARGANPSLENEMGHKPYDYCKQEAQEMGDRLREAEGQYERRLKQRQLEERQRFPLEDRIKEVIVGQQSAIQLVSSAIRRRENGWYDDEHPLVFLFLGSSGIGKTELAKQVAMYLHPKDQRRGFIRMDMTEYQEKHEVSKFIGAPPGYVGHDEGGQLTKALRECPNAVVLFDEVEKAHNDVLTILLQLFDEGRLTDGKGKTIECKDAIFIMTSNLASDEIGAYGQQLRKAADDVTKARLTSGSSLDTVEDVSKQFKEQVIRPILKQHFKRDEFLGRINEMVYFLPFSRQELNELVVRELRFWAERAKLRHQMSLTWDKRIVGLIADEYNVHYGARSIKHEVEGRIINKIAFAHESQLIRPGADIHITVEEGWDDELKAEEASKAMAGVKVVTHEDSLRGDSSGGDPEGDGEPPVETKVKTLDQKIKLQLRDKQRGNKEVFIDVPVNEKMKAKTNVKKF</sequence>
<feature type="repeat" description="ANK" evidence="8">
    <location>
        <begin position="184"/>
        <end position="216"/>
    </location>
</feature>
<dbReference type="Pfam" id="PF12796">
    <property type="entry name" value="Ank_2"/>
    <property type="match status" value="1"/>
</dbReference>
<feature type="domain" description="AAA+ ATPase" evidence="10">
    <location>
        <begin position="363"/>
        <end position="528"/>
    </location>
</feature>
<dbReference type="PANTHER" id="PTHR11638:SF93">
    <property type="entry name" value="MITOCHONDRIAL DISAGGREGASE"/>
    <property type="match status" value="1"/>
</dbReference>
<keyword evidence="8" id="KW-0040">ANK repeat</keyword>
<dbReference type="PROSITE" id="PS50088">
    <property type="entry name" value="ANK_REPEAT"/>
    <property type="match status" value="2"/>
</dbReference>
<dbReference type="GO" id="GO:0005739">
    <property type="term" value="C:mitochondrion"/>
    <property type="evidence" value="ECO:0007669"/>
    <property type="project" value="TreeGrafter"/>
</dbReference>
<dbReference type="SUPFAM" id="SSF52540">
    <property type="entry name" value="P-loop containing nucleoside triphosphate hydrolases"/>
    <property type="match status" value="1"/>
</dbReference>
<dbReference type="PRINTS" id="PR01415">
    <property type="entry name" value="ANKYRIN"/>
</dbReference>
<evidence type="ECO:0000256" key="5">
    <source>
        <dbReference type="ARBA" id="ARBA00022840"/>
    </source>
</evidence>